<feature type="region of interest" description="Disordered" evidence="1">
    <location>
        <begin position="265"/>
        <end position="377"/>
    </location>
</feature>
<feature type="region of interest" description="Disordered" evidence="1">
    <location>
        <begin position="157"/>
        <end position="250"/>
    </location>
</feature>
<feature type="compositionally biased region" description="Polar residues" evidence="1">
    <location>
        <begin position="240"/>
        <end position="250"/>
    </location>
</feature>
<feature type="compositionally biased region" description="Basic and acidic residues" evidence="1">
    <location>
        <begin position="280"/>
        <end position="289"/>
    </location>
</feature>
<feature type="region of interest" description="Disordered" evidence="1">
    <location>
        <begin position="1"/>
        <end position="28"/>
    </location>
</feature>
<protein>
    <recommendedName>
        <fullName evidence="2">UBA domain-containing protein</fullName>
    </recommendedName>
</protein>
<feature type="compositionally biased region" description="Polar residues" evidence="1">
    <location>
        <begin position="290"/>
        <end position="302"/>
    </location>
</feature>
<dbReference type="InterPro" id="IPR008704">
    <property type="entry name" value="Endonuclease_Zinc-binding_loop"/>
</dbReference>
<dbReference type="InterPro" id="IPR015940">
    <property type="entry name" value="UBA"/>
</dbReference>
<dbReference type="Pfam" id="PF05551">
    <property type="entry name" value="zf-His_Me_endon"/>
    <property type="match status" value="1"/>
</dbReference>
<organism evidence="3 4">
    <name type="scientific">Botrytis tulipae</name>
    <dbReference type="NCBI Taxonomy" id="87230"/>
    <lineage>
        <taxon>Eukaryota</taxon>
        <taxon>Fungi</taxon>
        <taxon>Dikarya</taxon>
        <taxon>Ascomycota</taxon>
        <taxon>Pezizomycotina</taxon>
        <taxon>Leotiomycetes</taxon>
        <taxon>Helotiales</taxon>
        <taxon>Sclerotiniaceae</taxon>
        <taxon>Botrytis</taxon>
    </lineage>
</organism>
<reference evidence="3 4" key="1">
    <citation type="submission" date="2017-12" db="EMBL/GenBank/DDBJ databases">
        <title>Comparative genomics of Botrytis spp.</title>
        <authorList>
            <person name="Valero-Jimenez C.A."/>
            <person name="Tapia P."/>
            <person name="Veloso J."/>
            <person name="Silva-Moreno E."/>
            <person name="Staats M."/>
            <person name="Valdes J.H."/>
            <person name="Van Kan J.A.L."/>
        </authorList>
    </citation>
    <scope>NUCLEOTIDE SEQUENCE [LARGE SCALE GENOMIC DNA]</scope>
    <source>
        <strain evidence="3 4">Bt9001</strain>
    </source>
</reference>
<feature type="compositionally biased region" description="Polar residues" evidence="1">
    <location>
        <begin position="210"/>
        <end position="220"/>
    </location>
</feature>
<name>A0A4Z1EZ99_9HELO</name>
<proteinExistence type="predicted"/>
<dbReference type="AlphaFoldDB" id="A0A4Z1EZ99"/>
<evidence type="ECO:0000313" key="3">
    <source>
        <dbReference type="EMBL" id="TGO15763.1"/>
    </source>
</evidence>
<feature type="compositionally biased region" description="Acidic residues" evidence="1">
    <location>
        <begin position="311"/>
        <end position="322"/>
    </location>
</feature>
<evidence type="ECO:0000313" key="4">
    <source>
        <dbReference type="Proteomes" id="UP000297777"/>
    </source>
</evidence>
<dbReference type="Proteomes" id="UP000297777">
    <property type="component" value="Unassembled WGS sequence"/>
</dbReference>
<sequence length="619" mass="68331">MTDLNKSASEPLAQRAASEQPAQDASQLTVEDVAELGFDNELIRFAVFHTNGSIWEAADVLLRFESRPDKGNAVGLLEFALWIAENDRIKALKVLARFRSGTPAQSDVHETATSSKSTEKIINDTTQTHFTLEEVAGGGKSQSKEVAENGERGSTIANAVEEAKTPLPSNKPTSVVESREAPTSCSSAHIQSRPSKGKEVAWSWRHNMRSVASSHTQKTTMTERQHARMSNNSQDDKPQGATNSSESESNMDLATIQTGTIIARPTVLSHTESKAMTAAMKEEAVDVRKPTTNPEKSGSSSGIKRKLEVIEISDDDDDDDGADVNTRDSFQPKEENGTTENFAAENASAKNGSVDDGLIERSSNGYHYDSTNEQEPNLSPLVNEKAWRVKKMAWAEEIFQKSKSHIRVSGERSAPHHGECFRRGIQEKLTLAAIRKNLLILESKAFPDPTKCILEGAIASATIEFKYGCLHCLMTHKWQLMLDEVVVLLISNRMPPKEGLLALEASYISSGSNFTKNKLCGNKACRRPSHVIGESREASGSRGICRASRKKVLEKDQVPEDKCVNGDKHYPECLRDLTLSDEASYRACAAHNFKEWHERPVIKVTCGKKFKKKKRIYDS</sequence>
<dbReference type="PROSITE" id="PS50030">
    <property type="entry name" value="UBA"/>
    <property type="match status" value="1"/>
</dbReference>
<comment type="caution">
    <text evidence="3">The sequence shown here is derived from an EMBL/GenBank/DDBJ whole genome shotgun (WGS) entry which is preliminary data.</text>
</comment>
<dbReference type="EMBL" id="PQXH01000036">
    <property type="protein sequence ID" value="TGO15763.1"/>
    <property type="molecule type" value="Genomic_DNA"/>
</dbReference>
<keyword evidence="4" id="KW-1185">Reference proteome</keyword>
<gene>
    <name evidence="3" type="ORF">BTUL_0036g00550</name>
</gene>
<accession>A0A4Z1EZ99</accession>
<feature type="compositionally biased region" description="Polar residues" evidence="1">
    <location>
        <begin position="167"/>
        <end position="194"/>
    </location>
</feature>
<dbReference type="OrthoDB" id="3564453at2759"/>
<feature type="compositionally biased region" description="Polar residues" evidence="1">
    <location>
        <begin position="361"/>
        <end position="377"/>
    </location>
</feature>
<evidence type="ECO:0000259" key="2">
    <source>
        <dbReference type="PROSITE" id="PS50030"/>
    </source>
</evidence>
<feature type="domain" description="UBA" evidence="2">
    <location>
        <begin position="22"/>
        <end position="64"/>
    </location>
</feature>
<evidence type="ECO:0000256" key="1">
    <source>
        <dbReference type="SAM" id="MobiDB-lite"/>
    </source>
</evidence>